<name>A0AAN4ZRR1_9BILA</name>
<proteinExistence type="predicted"/>
<sequence length="120" mass="13507">RSIQWKRHLQSRTVPTITRTPTARRALCPAPCADADSWRWLPESRKRTPMSTVSSSPAPRVRARSSDGSRRGCCPIRPSASAAATLSRRSRRMNDRPEESTRRAPRRSVSSSRCTKLCDC</sequence>
<feature type="region of interest" description="Disordered" evidence="1">
    <location>
        <begin position="43"/>
        <end position="113"/>
    </location>
</feature>
<protein>
    <submittedName>
        <fullName evidence="2">Uncharacterized protein</fullName>
    </submittedName>
</protein>
<keyword evidence="3" id="KW-1185">Reference proteome</keyword>
<evidence type="ECO:0000313" key="3">
    <source>
        <dbReference type="Proteomes" id="UP001328107"/>
    </source>
</evidence>
<dbReference type="AlphaFoldDB" id="A0AAN4ZRR1"/>
<reference evidence="3" key="1">
    <citation type="submission" date="2022-10" db="EMBL/GenBank/DDBJ databases">
        <title>Genome assembly of Pristionchus species.</title>
        <authorList>
            <person name="Yoshida K."/>
            <person name="Sommer R.J."/>
        </authorList>
    </citation>
    <scope>NUCLEOTIDE SEQUENCE [LARGE SCALE GENOMIC DNA]</scope>
    <source>
        <strain evidence="3">RS5460</strain>
    </source>
</reference>
<gene>
    <name evidence="2" type="ORF">PMAYCL1PPCAC_14414</name>
</gene>
<feature type="non-terminal residue" evidence="2">
    <location>
        <position position="1"/>
    </location>
</feature>
<accession>A0AAN4ZRR1</accession>
<dbReference type="EMBL" id="BTRK01000003">
    <property type="protein sequence ID" value="GMR44219.1"/>
    <property type="molecule type" value="Genomic_DNA"/>
</dbReference>
<evidence type="ECO:0000313" key="2">
    <source>
        <dbReference type="EMBL" id="GMR44219.1"/>
    </source>
</evidence>
<evidence type="ECO:0000256" key="1">
    <source>
        <dbReference type="SAM" id="MobiDB-lite"/>
    </source>
</evidence>
<feature type="compositionally biased region" description="Basic and acidic residues" evidence="1">
    <location>
        <begin position="92"/>
        <end position="102"/>
    </location>
</feature>
<organism evidence="2 3">
    <name type="scientific">Pristionchus mayeri</name>
    <dbReference type="NCBI Taxonomy" id="1317129"/>
    <lineage>
        <taxon>Eukaryota</taxon>
        <taxon>Metazoa</taxon>
        <taxon>Ecdysozoa</taxon>
        <taxon>Nematoda</taxon>
        <taxon>Chromadorea</taxon>
        <taxon>Rhabditida</taxon>
        <taxon>Rhabditina</taxon>
        <taxon>Diplogasteromorpha</taxon>
        <taxon>Diplogasteroidea</taxon>
        <taxon>Neodiplogasteridae</taxon>
        <taxon>Pristionchus</taxon>
    </lineage>
</organism>
<comment type="caution">
    <text evidence="2">The sequence shown here is derived from an EMBL/GenBank/DDBJ whole genome shotgun (WGS) entry which is preliminary data.</text>
</comment>
<dbReference type="Proteomes" id="UP001328107">
    <property type="component" value="Unassembled WGS sequence"/>
</dbReference>